<keyword evidence="4 11" id="KW-0808">Transferase</keyword>
<evidence type="ECO:0000256" key="1">
    <source>
        <dbReference type="ARBA" id="ARBA00022475"/>
    </source>
</evidence>
<keyword evidence="1 11" id="KW-1003">Cell membrane</keyword>
<keyword evidence="8 11" id="KW-1133">Transmembrane helix</keyword>
<dbReference type="HAMAP" id="MF_00766">
    <property type="entry name" value="PGT_MtgA"/>
    <property type="match status" value="1"/>
</dbReference>
<dbReference type="GO" id="GO:0016763">
    <property type="term" value="F:pentosyltransferase activity"/>
    <property type="evidence" value="ECO:0007669"/>
    <property type="project" value="InterPro"/>
</dbReference>
<dbReference type="PANTHER" id="PTHR30400">
    <property type="entry name" value="MONOFUNCTIONAL BIOSYNTHETIC PEPTIDOGLYCAN TRANSGLYCOSYLASE"/>
    <property type="match status" value="1"/>
</dbReference>
<accession>A0A345DAW1</accession>
<keyword evidence="10 11" id="KW-0961">Cell wall biogenesis/degradation</keyword>
<keyword evidence="7 11" id="KW-0573">Peptidoglycan synthesis</keyword>
<feature type="transmembrane region" description="Helical" evidence="11">
    <location>
        <begin position="12"/>
        <end position="33"/>
    </location>
</feature>
<keyword evidence="2 11" id="KW-0997">Cell inner membrane</keyword>
<dbReference type="GO" id="GO:0008955">
    <property type="term" value="F:peptidoglycan glycosyltransferase activity"/>
    <property type="evidence" value="ECO:0007669"/>
    <property type="project" value="UniProtKB-UniRule"/>
</dbReference>
<keyword evidence="3 11" id="KW-0328">Glycosyltransferase</keyword>
<dbReference type="RefSeq" id="WP_114562690.1">
    <property type="nucleotide sequence ID" value="NZ_CP031124.1"/>
</dbReference>
<dbReference type="GO" id="GO:0009274">
    <property type="term" value="C:peptidoglycan-based cell wall"/>
    <property type="evidence" value="ECO:0007669"/>
    <property type="project" value="InterPro"/>
</dbReference>
<dbReference type="SUPFAM" id="SSF53955">
    <property type="entry name" value="Lysozyme-like"/>
    <property type="match status" value="1"/>
</dbReference>
<dbReference type="InterPro" id="IPR036950">
    <property type="entry name" value="PBP_transglycosylase"/>
</dbReference>
<dbReference type="Pfam" id="PF00912">
    <property type="entry name" value="Transgly"/>
    <property type="match status" value="1"/>
</dbReference>
<comment type="similarity">
    <text evidence="11">Belongs to the glycosyltransferase 51 family.</text>
</comment>
<dbReference type="GO" id="GO:0009252">
    <property type="term" value="P:peptidoglycan biosynthetic process"/>
    <property type="evidence" value="ECO:0007669"/>
    <property type="project" value="UniProtKB-UniRule"/>
</dbReference>
<dbReference type="EC" id="2.4.99.28" evidence="11"/>
<feature type="domain" description="Glycosyl transferase family 51" evidence="12">
    <location>
        <begin position="51"/>
        <end position="224"/>
    </location>
</feature>
<reference evidence="14" key="1">
    <citation type="submission" date="2018-07" db="EMBL/GenBank/DDBJ databases">
        <authorList>
            <person name="Kim H."/>
        </authorList>
    </citation>
    <scope>NUCLEOTIDE SEQUENCE [LARGE SCALE GENOMIC DNA]</scope>
    <source>
        <strain evidence="14">F02</strain>
    </source>
</reference>
<dbReference type="OrthoDB" id="9766909at2"/>
<gene>
    <name evidence="11 13" type="primary">mtgA</name>
    <name evidence="13" type="ORF">DTO96_101230</name>
</gene>
<evidence type="ECO:0000259" key="12">
    <source>
        <dbReference type="Pfam" id="PF00912"/>
    </source>
</evidence>
<dbReference type="InterPro" id="IPR023346">
    <property type="entry name" value="Lysozyme-like_dom_sf"/>
</dbReference>
<comment type="subcellular location">
    <subcellularLocation>
        <location evidence="11">Cell inner membrane</location>
        <topology evidence="11">Single-pass membrane protein</topology>
    </subcellularLocation>
</comment>
<evidence type="ECO:0000256" key="10">
    <source>
        <dbReference type="ARBA" id="ARBA00023316"/>
    </source>
</evidence>
<dbReference type="GO" id="GO:0008360">
    <property type="term" value="P:regulation of cell shape"/>
    <property type="evidence" value="ECO:0007669"/>
    <property type="project" value="UniProtKB-KW"/>
</dbReference>
<dbReference type="GO" id="GO:0005886">
    <property type="term" value="C:plasma membrane"/>
    <property type="evidence" value="ECO:0007669"/>
    <property type="project" value="UniProtKB-SubCell"/>
</dbReference>
<evidence type="ECO:0000256" key="6">
    <source>
        <dbReference type="ARBA" id="ARBA00022960"/>
    </source>
</evidence>
<keyword evidence="14" id="KW-1185">Reference proteome</keyword>
<evidence type="ECO:0000256" key="5">
    <source>
        <dbReference type="ARBA" id="ARBA00022692"/>
    </source>
</evidence>
<sequence length="235" mass="26471">MWRTWVKPYVCALVAVGVVFQLWCVGWIALYGMGVKPYTAFMKAEQVRLLITKFQPSLERQWVDYNDMSDNLKRAVVTSEDAGFVEHDGVDWNAIEQARLRNEKKGKIIAGGSTISMQLTKNLFLSSNRSYLRKAEEIGMTYIMEVMLPKERILEIYLNSVEWGEGVFGAQAAAEHYFKGGSAAKLSPQQAAKLAVMLPAPKYYDLNRKSPRIGRRANVILKRMGAAQIPDDEGA</sequence>
<comment type="function">
    <text evidence="11">Peptidoglycan polymerase that catalyzes glycan chain elongation from lipid-linked precursors.</text>
</comment>
<evidence type="ECO:0000256" key="11">
    <source>
        <dbReference type="HAMAP-Rule" id="MF_00766"/>
    </source>
</evidence>
<comment type="pathway">
    <text evidence="11">Cell wall biogenesis; peptidoglycan biosynthesis.</text>
</comment>
<protein>
    <recommendedName>
        <fullName evidence="11">Biosynthetic peptidoglycan transglycosylase</fullName>
        <ecNumber evidence="11">2.4.99.28</ecNumber>
    </recommendedName>
    <alternativeName>
        <fullName evidence="11">Glycan polymerase</fullName>
    </alternativeName>
    <alternativeName>
        <fullName evidence="11">Peptidoglycan glycosyltransferase MtgA</fullName>
        <shortName evidence="11">PGT</shortName>
    </alternativeName>
</protein>
<dbReference type="InterPro" id="IPR011812">
    <property type="entry name" value="Pep_trsgly"/>
</dbReference>
<evidence type="ECO:0000313" key="13">
    <source>
        <dbReference type="EMBL" id="AXF85499.1"/>
    </source>
</evidence>
<dbReference type="InterPro" id="IPR001264">
    <property type="entry name" value="Glyco_trans_51"/>
</dbReference>
<evidence type="ECO:0000256" key="4">
    <source>
        <dbReference type="ARBA" id="ARBA00022679"/>
    </source>
</evidence>
<dbReference type="UniPathway" id="UPA00219"/>
<keyword evidence="5 11" id="KW-0812">Transmembrane</keyword>
<comment type="catalytic activity">
    <reaction evidence="11">
        <text>[GlcNAc-(1-&gt;4)-Mur2Ac(oyl-L-Ala-gamma-D-Glu-L-Lys-D-Ala-D-Ala)](n)-di-trans,octa-cis-undecaprenyl diphosphate + beta-D-GlcNAc-(1-&gt;4)-Mur2Ac(oyl-L-Ala-gamma-D-Glu-L-Lys-D-Ala-D-Ala)-di-trans,octa-cis-undecaprenyl diphosphate = [GlcNAc-(1-&gt;4)-Mur2Ac(oyl-L-Ala-gamma-D-Glu-L-Lys-D-Ala-D-Ala)](n+1)-di-trans,octa-cis-undecaprenyl diphosphate + di-trans,octa-cis-undecaprenyl diphosphate + H(+)</text>
        <dbReference type="Rhea" id="RHEA:23708"/>
        <dbReference type="Rhea" id="RHEA-COMP:9602"/>
        <dbReference type="Rhea" id="RHEA-COMP:9603"/>
        <dbReference type="ChEBI" id="CHEBI:15378"/>
        <dbReference type="ChEBI" id="CHEBI:58405"/>
        <dbReference type="ChEBI" id="CHEBI:60033"/>
        <dbReference type="ChEBI" id="CHEBI:78435"/>
        <dbReference type="EC" id="2.4.99.28"/>
    </reaction>
</comment>
<evidence type="ECO:0000256" key="9">
    <source>
        <dbReference type="ARBA" id="ARBA00023136"/>
    </source>
</evidence>
<organism evidence="13 14">
    <name type="scientific">Ephemeroptericola cinctiostellae</name>
    <dbReference type="NCBI Taxonomy" id="2268024"/>
    <lineage>
        <taxon>Bacteria</taxon>
        <taxon>Pseudomonadati</taxon>
        <taxon>Pseudomonadota</taxon>
        <taxon>Betaproteobacteria</taxon>
        <taxon>Burkholderiales</taxon>
        <taxon>Burkholderiaceae</taxon>
        <taxon>Ephemeroptericola</taxon>
    </lineage>
</organism>
<evidence type="ECO:0000256" key="2">
    <source>
        <dbReference type="ARBA" id="ARBA00022519"/>
    </source>
</evidence>
<dbReference type="KEGG" id="hyf:DTO96_101230"/>
<dbReference type="EMBL" id="CP031124">
    <property type="protein sequence ID" value="AXF85499.1"/>
    <property type="molecule type" value="Genomic_DNA"/>
</dbReference>
<keyword evidence="9 11" id="KW-0472">Membrane</keyword>
<dbReference type="PANTHER" id="PTHR30400:SF0">
    <property type="entry name" value="BIOSYNTHETIC PEPTIDOGLYCAN TRANSGLYCOSYLASE"/>
    <property type="match status" value="1"/>
</dbReference>
<dbReference type="NCBIfam" id="TIGR02070">
    <property type="entry name" value="mono_pep_trsgly"/>
    <property type="match status" value="1"/>
</dbReference>
<evidence type="ECO:0000256" key="7">
    <source>
        <dbReference type="ARBA" id="ARBA00022984"/>
    </source>
</evidence>
<evidence type="ECO:0000256" key="3">
    <source>
        <dbReference type="ARBA" id="ARBA00022676"/>
    </source>
</evidence>
<dbReference type="Gene3D" id="1.10.3810.10">
    <property type="entry name" value="Biosynthetic peptidoglycan transglycosylase-like"/>
    <property type="match status" value="1"/>
</dbReference>
<dbReference type="GO" id="GO:0071555">
    <property type="term" value="P:cell wall organization"/>
    <property type="evidence" value="ECO:0007669"/>
    <property type="project" value="UniProtKB-KW"/>
</dbReference>
<evidence type="ECO:0000256" key="8">
    <source>
        <dbReference type="ARBA" id="ARBA00022989"/>
    </source>
</evidence>
<name>A0A345DAW1_9BURK</name>
<dbReference type="Proteomes" id="UP000252182">
    <property type="component" value="Chromosome"/>
</dbReference>
<proteinExistence type="inferred from homology"/>
<dbReference type="AlphaFoldDB" id="A0A345DAW1"/>
<evidence type="ECO:0000313" key="14">
    <source>
        <dbReference type="Proteomes" id="UP000252182"/>
    </source>
</evidence>
<keyword evidence="6 11" id="KW-0133">Cell shape</keyword>